<proteinExistence type="predicted"/>
<sequence>RSVTLDTPSGKSPGAILQSSAVDGSPGPWSIRPRQGRKERRRKGGKKKGRPSSLQERRRGQTSITILAAKTKIWSLQRKLQAKRAGGSVLTGSQDEE</sequence>
<organism evidence="2">
    <name type="scientific">Mustela putorius furo</name>
    <name type="common">European domestic ferret</name>
    <name type="synonym">Mustela furo</name>
    <dbReference type="NCBI Taxonomy" id="9669"/>
    <lineage>
        <taxon>Eukaryota</taxon>
        <taxon>Metazoa</taxon>
        <taxon>Chordata</taxon>
        <taxon>Craniata</taxon>
        <taxon>Vertebrata</taxon>
        <taxon>Euteleostomi</taxon>
        <taxon>Mammalia</taxon>
        <taxon>Eutheria</taxon>
        <taxon>Laurasiatheria</taxon>
        <taxon>Carnivora</taxon>
        <taxon>Caniformia</taxon>
        <taxon>Musteloidea</taxon>
        <taxon>Mustelidae</taxon>
        <taxon>Mustelinae</taxon>
        <taxon>Mustela</taxon>
    </lineage>
</organism>
<dbReference type="Ensembl" id="ENSMPUT00000000319.1">
    <property type="protein sequence ID" value="ENSMPUP00000000315.1"/>
    <property type="gene ID" value="ENSMPUG00000000317.1"/>
</dbReference>
<dbReference type="HOGENOM" id="CLU_2352083_0_0_1"/>
<feature type="region of interest" description="Disordered" evidence="1">
    <location>
        <begin position="1"/>
        <end position="63"/>
    </location>
</feature>
<reference evidence="2" key="1">
    <citation type="submission" date="2024-06" db="UniProtKB">
        <authorList>
            <consortium name="Ensembl"/>
        </authorList>
    </citation>
    <scope>IDENTIFICATION</scope>
</reference>
<evidence type="ECO:0000256" key="1">
    <source>
        <dbReference type="SAM" id="MobiDB-lite"/>
    </source>
</evidence>
<evidence type="ECO:0000313" key="2">
    <source>
        <dbReference type="Ensembl" id="ENSMPUP00000000315.1"/>
    </source>
</evidence>
<dbReference type="EMBL" id="AEYP01063710">
    <property type="status" value="NOT_ANNOTATED_CDS"/>
    <property type="molecule type" value="Genomic_DNA"/>
</dbReference>
<dbReference type="InParanoid" id="M3XML5"/>
<accession>M3XML5</accession>
<protein>
    <submittedName>
        <fullName evidence="2">Uncharacterized protein</fullName>
    </submittedName>
</protein>
<name>M3XML5_MUSPF</name>
<feature type="compositionally biased region" description="Polar residues" evidence="1">
    <location>
        <begin position="1"/>
        <end position="10"/>
    </location>
</feature>
<dbReference type="AlphaFoldDB" id="M3XML5"/>
<feature type="compositionally biased region" description="Basic residues" evidence="1">
    <location>
        <begin position="34"/>
        <end position="50"/>
    </location>
</feature>